<name>A0ABY2DKI3_9ACTN</name>
<accession>A0ABY2DKI3</accession>
<gene>
    <name evidence="1" type="ORF">E1091_04840</name>
</gene>
<evidence type="ECO:0008006" key="3">
    <source>
        <dbReference type="Google" id="ProtNLM"/>
    </source>
</evidence>
<evidence type="ECO:0000313" key="2">
    <source>
        <dbReference type="Proteomes" id="UP000295626"/>
    </source>
</evidence>
<protein>
    <recommendedName>
        <fullName evidence="3">SMI1/KNR4 family protein</fullName>
    </recommendedName>
</protein>
<sequence length="112" mass="12822">MVTRARGTRVDADYYHADTEDGDHIGDPSEDALFMLIEGLNQRDNTFVAINPADEDSAWYASVSLLDDGTYEVERHDPHQRHHDRTVENDPNRIARDLTIWLAGRDYPDRPA</sequence>
<dbReference type="Proteomes" id="UP000295626">
    <property type="component" value="Unassembled WGS sequence"/>
</dbReference>
<organism evidence="1 2">
    <name type="scientific">Micromonospora fluostatini</name>
    <dbReference type="NCBI Taxonomy" id="1629071"/>
    <lineage>
        <taxon>Bacteria</taxon>
        <taxon>Bacillati</taxon>
        <taxon>Actinomycetota</taxon>
        <taxon>Actinomycetes</taxon>
        <taxon>Micromonosporales</taxon>
        <taxon>Micromonosporaceae</taxon>
        <taxon>Micromonospora</taxon>
    </lineage>
</organism>
<evidence type="ECO:0000313" key="1">
    <source>
        <dbReference type="EMBL" id="TDC00459.1"/>
    </source>
</evidence>
<comment type="caution">
    <text evidence="1">The sequence shown here is derived from an EMBL/GenBank/DDBJ whole genome shotgun (WGS) entry which is preliminary data.</text>
</comment>
<reference evidence="1 2" key="1">
    <citation type="submission" date="2019-02" db="EMBL/GenBank/DDBJ databases">
        <title>Draft genome sequences of novel Actinobacteria.</title>
        <authorList>
            <person name="Sahin N."/>
            <person name="Ay H."/>
            <person name="Saygin H."/>
        </authorList>
    </citation>
    <scope>NUCLEOTIDE SEQUENCE [LARGE SCALE GENOMIC DNA]</scope>
    <source>
        <strain evidence="1 2">JCM 30529</strain>
    </source>
</reference>
<keyword evidence="2" id="KW-1185">Reference proteome</keyword>
<dbReference type="EMBL" id="SMKE01000104">
    <property type="protein sequence ID" value="TDC00459.1"/>
    <property type="molecule type" value="Genomic_DNA"/>
</dbReference>
<proteinExistence type="predicted"/>